<evidence type="ECO:0000256" key="4">
    <source>
        <dbReference type="ARBA" id="ARBA00022692"/>
    </source>
</evidence>
<dbReference type="GO" id="GO:0005773">
    <property type="term" value="C:vacuole"/>
    <property type="evidence" value="ECO:0007669"/>
    <property type="project" value="TreeGrafter"/>
</dbReference>
<evidence type="ECO:0000256" key="1">
    <source>
        <dbReference type="ARBA" id="ARBA00004127"/>
    </source>
</evidence>
<feature type="compositionally biased region" description="Acidic residues" evidence="8">
    <location>
        <begin position="513"/>
        <end position="525"/>
    </location>
</feature>
<organism evidence="10 11">
    <name type="scientific">Filobasidium floriforme</name>
    <dbReference type="NCBI Taxonomy" id="5210"/>
    <lineage>
        <taxon>Eukaryota</taxon>
        <taxon>Fungi</taxon>
        <taxon>Dikarya</taxon>
        <taxon>Basidiomycota</taxon>
        <taxon>Agaricomycotina</taxon>
        <taxon>Tremellomycetes</taxon>
        <taxon>Filobasidiales</taxon>
        <taxon>Filobasidiaceae</taxon>
        <taxon>Filobasidium</taxon>
    </lineage>
</organism>
<name>A0A8K0JS27_9TREE</name>
<keyword evidence="6 9" id="KW-1133">Transmembrane helix</keyword>
<dbReference type="SUPFAM" id="SSF103473">
    <property type="entry name" value="MFS general substrate transporter"/>
    <property type="match status" value="1"/>
</dbReference>
<evidence type="ECO:0000256" key="9">
    <source>
        <dbReference type="SAM" id="Phobius"/>
    </source>
</evidence>
<feature type="transmembrane region" description="Helical" evidence="9">
    <location>
        <begin position="237"/>
        <end position="258"/>
    </location>
</feature>
<dbReference type="GO" id="GO:0006865">
    <property type="term" value="P:amino acid transport"/>
    <property type="evidence" value="ECO:0007669"/>
    <property type="project" value="UniProtKB-KW"/>
</dbReference>
<gene>
    <name evidence="10" type="ORF">FFLO_00910</name>
</gene>
<accession>A0A8K0JS27</accession>
<dbReference type="GO" id="GO:0012505">
    <property type="term" value="C:endomembrane system"/>
    <property type="evidence" value="ECO:0007669"/>
    <property type="project" value="UniProtKB-SubCell"/>
</dbReference>
<comment type="caution">
    <text evidence="10">The sequence shown here is derived from an EMBL/GenBank/DDBJ whole genome shotgun (WGS) entry which is preliminary data.</text>
</comment>
<evidence type="ECO:0000256" key="5">
    <source>
        <dbReference type="ARBA" id="ARBA00022970"/>
    </source>
</evidence>
<dbReference type="GO" id="GO:0016020">
    <property type="term" value="C:membrane"/>
    <property type="evidence" value="ECO:0007669"/>
    <property type="project" value="InterPro"/>
</dbReference>
<evidence type="ECO:0000313" key="11">
    <source>
        <dbReference type="Proteomes" id="UP000812966"/>
    </source>
</evidence>
<dbReference type="AlphaFoldDB" id="A0A8K0JS27"/>
<feature type="region of interest" description="Disordered" evidence="8">
    <location>
        <begin position="513"/>
        <end position="540"/>
    </location>
</feature>
<protein>
    <recommendedName>
        <fullName evidence="12">Protein BTN</fullName>
    </recommendedName>
</protein>
<feature type="transmembrane region" description="Helical" evidence="9">
    <location>
        <begin position="264"/>
        <end position="286"/>
    </location>
</feature>
<comment type="similarity">
    <text evidence="2">Belongs to the battenin family.</text>
</comment>
<keyword evidence="7 9" id="KW-0472">Membrane</keyword>
<dbReference type="PANTHER" id="PTHR10981">
    <property type="entry name" value="BATTENIN"/>
    <property type="match status" value="1"/>
</dbReference>
<dbReference type="InterPro" id="IPR036259">
    <property type="entry name" value="MFS_trans_sf"/>
</dbReference>
<evidence type="ECO:0008006" key="12">
    <source>
        <dbReference type="Google" id="ProtNLM"/>
    </source>
</evidence>
<evidence type="ECO:0000256" key="6">
    <source>
        <dbReference type="ARBA" id="ARBA00022989"/>
    </source>
</evidence>
<evidence type="ECO:0000313" key="10">
    <source>
        <dbReference type="EMBL" id="KAG7571085.1"/>
    </source>
</evidence>
<keyword evidence="3" id="KW-0813">Transport</keyword>
<keyword evidence="4 9" id="KW-0812">Transmembrane</keyword>
<dbReference type="Proteomes" id="UP000812966">
    <property type="component" value="Unassembled WGS sequence"/>
</dbReference>
<dbReference type="PANTHER" id="PTHR10981:SF0">
    <property type="entry name" value="BATTENIN"/>
    <property type="match status" value="1"/>
</dbReference>
<feature type="transmembrane region" description="Helical" evidence="9">
    <location>
        <begin position="87"/>
        <end position="105"/>
    </location>
</feature>
<evidence type="ECO:0000256" key="3">
    <source>
        <dbReference type="ARBA" id="ARBA00022448"/>
    </source>
</evidence>
<sequence>MSYPTHLSADRDRPAHSRLTSSAYLLGSQHARRGSDVSYHSSLGIGRPGGGDAKSLADAADGMAGIRGDDEGEPLVGQEAMRLGTSFFMFGMLIAMQFSVVTAAAGDLVGDKAPKSAVLTAYTLPSVMVRLLVPFASVPPLKPTLRRIPLVRKLVPKRKARSVIKQGKEVEEEEVNYPWRIGVCSVCSFLGLNLLAWSGNLFVRLVGIALASCSSNLGDLTFYQMSTRFKDNITQSVGLYTSGGGAAGLAGALTYTVLTQLGASPSAVISGTGLVPLVILTIYNFWLPGFPKLPQKEEKKPGARKEGMIKDLGTRAKLSIARPIVAKYMLPLCTIFLVELINVQGVLATVIFYLPFAENQYARPSLLNDLFPARRSFYPVYQTLYQFAAFIGRSTITVVRLPGGKRQDPTALWALVGVEVVILLAQLRESLSMNGPDDSNTLYGPWMVLTLVIAMGICGGAELGNTYYRMGRHALPDPVFTALAKARKRKRIEDSAREALLDFSDDEDEIAADEREGEEEQEILEEVERGRGLPRPTRLTRNPSVMSLQIREERRAEDEAALKEFLVSTIGSADTLAILLASIVAMFVEPKLCGRQNDTGRYMCGSTA</sequence>
<evidence type="ECO:0000256" key="8">
    <source>
        <dbReference type="SAM" id="MobiDB-lite"/>
    </source>
</evidence>
<feature type="transmembrane region" description="Helical" evidence="9">
    <location>
        <begin position="328"/>
        <end position="356"/>
    </location>
</feature>
<dbReference type="PRINTS" id="PR01315">
    <property type="entry name" value="BATTENIN"/>
</dbReference>
<dbReference type="EMBL" id="JABELV010000011">
    <property type="protein sequence ID" value="KAG7571085.1"/>
    <property type="molecule type" value="Genomic_DNA"/>
</dbReference>
<dbReference type="InterPro" id="IPR003492">
    <property type="entry name" value="Battenin_disease_Cln3"/>
</dbReference>
<keyword evidence="5" id="KW-0029">Amino-acid transport</keyword>
<comment type="subcellular location">
    <subcellularLocation>
        <location evidence="1">Endomembrane system</location>
        <topology evidence="1">Multi-pass membrane protein</topology>
    </subcellularLocation>
</comment>
<dbReference type="Pfam" id="PF02487">
    <property type="entry name" value="CLN3"/>
    <property type="match status" value="3"/>
</dbReference>
<feature type="transmembrane region" description="Helical" evidence="9">
    <location>
        <begin position="202"/>
        <end position="225"/>
    </location>
</feature>
<feature type="transmembrane region" description="Helical" evidence="9">
    <location>
        <begin position="565"/>
        <end position="588"/>
    </location>
</feature>
<proteinExistence type="inferred from homology"/>
<dbReference type="GO" id="GO:0051453">
    <property type="term" value="P:regulation of intracellular pH"/>
    <property type="evidence" value="ECO:0007669"/>
    <property type="project" value="TreeGrafter"/>
</dbReference>
<feature type="transmembrane region" description="Helical" evidence="9">
    <location>
        <begin position="411"/>
        <end position="428"/>
    </location>
</feature>
<evidence type="ECO:0000256" key="7">
    <source>
        <dbReference type="ARBA" id="ARBA00023136"/>
    </source>
</evidence>
<feature type="transmembrane region" description="Helical" evidence="9">
    <location>
        <begin position="443"/>
        <end position="463"/>
    </location>
</feature>
<evidence type="ECO:0000256" key="2">
    <source>
        <dbReference type="ARBA" id="ARBA00007467"/>
    </source>
</evidence>
<keyword evidence="11" id="KW-1185">Reference proteome</keyword>
<feature type="transmembrane region" description="Helical" evidence="9">
    <location>
        <begin position="376"/>
        <end position="399"/>
    </location>
</feature>
<reference evidence="10" key="1">
    <citation type="submission" date="2020-04" db="EMBL/GenBank/DDBJ databases">
        <title>Analysis of mating type loci in Filobasidium floriforme.</title>
        <authorList>
            <person name="Nowrousian M."/>
        </authorList>
    </citation>
    <scope>NUCLEOTIDE SEQUENCE</scope>
    <source>
        <strain evidence="10">CBS 6242</strain>
    </source>
</reference>